<dbReference type="GO" id="GO:0043130">
    <property type="term" value="F:ubiquitin binding"/>
    <property type="evidence" value="ECO:0007669"/>
    <property type="project" value="TreeGrafter"/>
</dbReference>
<evidence type="ECO:0000313" key="4">
    <source>
        <dbReference type="EMBL" id="KAK7017610.1"/>
    </source>
</evidence>
<feature type="region of interest" description="Disordered" evidence="1">
    <location>
        <begin position="1"/>
        <end position="43"/>
    </location>
</feature>
<gene>
    <name evidence="4" type="ORF">R3P38DRAFT_2984203</name>
</gene>
<evidence type="ECO:0000313" key="5">
    <source>
        <dbReference type="Proteomes" id="UP001362999"/>
    </source>
</evidence>
<sequence length="327" mass="34331">MDEDEDEDAPPDQRESWFAGGERSGISVQNPDAPSRRGGRAVPGGGMVRDLLRRAAQAGTVPIVPAVASPEFSIFSGGGHTLGSDDIASTFVPDPNAPNPAAPAQVQRRLIFYRNGFVLHESPFMAYDDPQSREVLQAIHAGRVPQALLALPPLPDSSADDNASTPPPPSVQILVEQRTHEEYVPPVTTWDPRGGVRLGAAVPGDASASTSTQVMPGAFDGGSTGRGRGEGEGIAAGIPVDVDETQPIAQIQVRLANGGRFLARLNHAHTVADLRRLIDARNGPSNYTLHTTFPTRELDDGMVVGPGEGDGKDKGLAGCVVVQRVVG</sequence>
<dbReference type="GO" id="GO:0005634">
    <property type="term" value="C:nucleus"/>
    <property type="evidence" value="ECO:0007669"/>
    <property type="project" value="TreeGrafter"/>
</dbReference>
<keyword evidence="5" id="KW-1185">Reference proteome</keyword>
<proteinExistence type="predicted"/>
<dbReference type="InterPro" id="IPR029071">
    <property type="entry name" value="Ubiquitin-like_domsf"/>
</dbReference>
<feature type="compositionally biased region" description="Acidic residues" evidence="1">
    <location>
        <begin position="1"/>
        <end position="10"/>
    </location>
</feature>
<feature type="domain" description="SEP" evidence="3">
    <location>
        <begin position="105"/>
        <end position="184"/>
    </location>
</feature>
<dbReference type="EMBL" id="JAWWNJ010000047">
    <property type="protein sequence ID" value="KAK7017610.1"/>
    <property type="molecule type" value="Genomic_DNA"/>
</dbReference>
<dbReference type="Gene3D" id="3.10.20.90">
    <property type="entry name" value="Phosphatidylinositol 3-kinase Catalytic Subunit, Chain A, domain 1"/>
    <property type="match status" value="1"/>
</dbReference>
<evidence type="ECO:0000259" key="3">
    <source>
        <dbReference type="PROSITE" id="PS51399"/>
    </source>
</evidence>
<dbReference type="Pfam" id="PF00789">
    <property type="entry name" value="UBX"/>
    <property type="match status" value="1"/>
</dbReference>
<name>A0AAW0AWK3_9AGAR</name>
<dbReference type="InterPro" id="IPR036241">
    <property type="entry name" value="NSFL1C_SEP_dom_sf"/>
</dbReference>
<dbReference type="PANTHER" id="PTHR23333:SF20">
    <property type="entry name" value="NSFL1 COFACTOR P47"/>
    <property type="match status" value="1"/>
</dbReference>
<dbReference type="Proteomes" id="UP001362999">
    <property type="component" value="Unassembled WGS sequence"/>
</dbReference>
<dbReference type="Gene3D" id="3.30.420.210">
    <property type="entry name" value="SEP domain"/>
    <property type="match status" value="1"/>
</dbReference>
<dbReference type="PANTHER" id="PTHR23333">
    <property type="entry name" value="UBX DOMAIN CONTAINING PROTEIN"/>
    <property type="match status" value="1"/>
</dbReference>
<dbReference type="SUPFAM" id="SSF54236">
    <property type="entry name" value="Ubiquitin-like"/>
    <property type="match status" value="1"/>
</dbReference>
<accession>A0AAW0AWK3</accession>
<dbReference type="GO" id="GO:0000045">
    <property type="term" value="P:autophagosome assembly"/>
    <property type="evidence" value="ECO:0007669"/>
    <property type="project" value="TreeGrafter"/>
</dbReference>
<protein>
    <submittedName>
        <fullName evidence="4">SEP-domain-containing protein</fullName>
    </submittedName>
</protein>
<dbReference type="GO" id="GO:0007030">
    <property type="term" value="P:Golgi organization"/>
    <property type="evidence" value="ECO:0007669"/>
    <property type="project" value="TreeGrafter"/>
</dbReference>
<dbReference type="PROSITE" id="PS50033">
    <property type="entry name" value="UBX"/>
    <property type="match status" value="1"/>
</dbReference>
<feature type="domain" description="UBX" evidence="2">
    <location>
        <begin position="244"/>
        <end position="296"/>
    </location>
</feature>
<dbReference type="GO" id="GO:0005829">
    <property type="term" value="C:cytosol"/>
    <property type="evidence" value="ECO:0007669"/>
    <property type="project" value="TreeGrafter"/>
</dbReference>
<reference evidence="4 5" key="1">
    <citation type="journal article" date="2024" name="J Genomics">
        <title>Draft genome sequencing and assembly of Favolaschia claudopus CIRM-BRFM 2984 isolated from oak limbs.</title>
        <authorList>
            <person name="Navarro D."/>
            <person name="Drula E."/>
            <person name="Chaduli D."/>
            <person name="Cazenave R."/>
            <person name="Ahrendt S."/>
            <person name="Wang J."/>
            <person name="Lipzen A."/>
            <person name="Daum C."/>
            <person name="Barry K."/>
            <person name="Grigoriev I.V."/>
            <person name="Favel A."/>
            <person name="Rosso M.N."/>
            <person name="Martin F."/>
        </authorList>
    </citation>
    <scope>NUCLEOTIDE SEQUENCE [LARGE SCALE GENOMIC DNA]</scope>
    <source>
        <strain evidence="4 5">CIRM-BRFM 2984</strain>
    </source>
</reference>
<dbReference type="SUPFAM" id="SSF102848">
    <property type="entry name" value="NSFL1 (p97 ATPase) cofactor p47, SEP domain"/>
    <property type="match status" value="1"/>
</dbReference>
<dbReference type="GO" id="GO:0061025">
    <property type="term" value="P:membrane fusion"/>
    <property type="evidence" value="ECO:0007669"/>
    <property type="project" value="TreeGrafter"/>
</dbReference>
<organism evidence="4 5">
    <name type="scientific">Favolaschia claudopus</name>
    <dbReference type="NCBI Taxonomy" id="2862362"/>
    <lineage>
        <taxon>Eukaryota</taxon>
        <taxon>Fungi</taxon>
        <taxon>Dikarya</taxon>
        <taxon>Basidiomycota</taxon>
        <taxon>Agaricomycotina</taxon>
        <taxon>Agaricomycetes</taxon>
        <taxon>Agaricomycetidae</taxon>
        <taxon>Agaricales</taxon>
        <taxon>Marasmiineae</taxon>
        <taxon>Mycenaceae</taxon>
        <taxon>Favolaschia</taxon>
    </lineage>
</organism>
<dbReference type="InterPro" id="IPR012989">
    <property type="entry name" value="SEP_domain"/>
</dbReference>
<dbReference type="GO" id="GO:0043161">
    <property type="term" value="P:proteasome-mediated ubiquitin-dependent protein catabolic process"/>
    <property type="evidence" value="ECO:0007669"/>
    <property type="project" value="TreeGrafter"/>
</dbReference>
<evidence type="ECO:0000259" key="2">
    <source>
        <dbReference type="PROSITE" id="PS50033"/>
    </source>
</evidence>
<dbReference type="AlphaFoldDB" id="A0AAW0AWK3"/>
<dbReference type="PROSITE" id="PS51399">
    <property type="entry name" value="SEP"/>
    <property type="match status" value="1"/>
</dbReference>
<comment type="caution">
    <text evidence="4">The sequence shown here is derived from an EMBL/GenBank/DDBJ whole genome shotgun (WGS) entry which is preliminary data.</text>
</comment>
<dbReference type="InterPro" id="IPR001012">
    <property type="entry name" value="UBX_dom"/>
</dbReference>
<dbReference type="GO" id="GO:0031468">
    <property type="term" value="P:nuclear membrane reassembly"/>
    <property type="evidence" value="ECO:0007669"/>
    <property type="project" value="TreeGrafter"/>
</dbReference>
<evidence type="ECO:0000256" key="1">
    <source>
        <dbReference type="SAM" id="MobiDB-lite"/>
    </source>
</evidence>
<dbReference type="SMART" id="SM00553">
    <property type="entry name" value="SEP"/>
    <property type="match status" value="1"/>
</dbReference>
<dbReference type="Pfam" id="PF08059">
    <property type="entry name" value="SEP"/>
    <property type="match status" value="1"/>
</dbReference>